<protein>
    <recommendedName>
        <fullName evidence="5">ATP-dependent DNA helicase CHL1</fullName>
        <ecNumber evidence="17">5.6.2.3</ecNumber>
    </recommendedName>
    <alternativeName>
        <fullName evidence="4">ATP-dependent DNA helicase chl1</fullName>
    </alternativeName>
    <alternativeName>
        <fullName evidence="16">Chromosome loss protein 1</fullName>
    </alternativeName>
    <alternativeName>
        <fullName evidence="18 19">DNA 5'-3' helicase CHL1</fullName>
    </alternativeName>
</protein>
<evidence type="ECO:0000256" key="6">
    <source>
        <dbReference type="ARBA" id="ARBA00022723"/>
    </source>
</evidence>
<keyword evidence="25" id="KW-1185">Reference proteome</keyword>
<dbReference type="InterPro" id="IPR006555">
    <property type="entry name" value="ATP-dep_Helicase_C"/>
</dbReference>
<sequence length="870" mass="100724">MVILNIKESSVQNNTILLPPTDIASYKFPFQPYDIQLEFMKNLYQVIENGKVGIFESPTGTGKSLSLICGALKWLKDNEERYEREEYSSNTRMEITNEPLWVIEYSKNKKRKEELARKQELNERIQKIRDKEKLERQKASCQTIDGNIFRKRLKKDHNGLDLNRNRKDSDMEEYLVEEYHSDDETENHEENDNMSVQVKELLKRFQEGKSLENFDNDKETREQDEEEPDEIKIFYCSRTHSQLTQFVNELRKTVYAENVKCVSLGSRKNLCINEEVRNLKSMNRINEKCLDMQKAGTKPEKRCPYNSARNQSHMLDYRDHVLASVRDIEELVDIGRELGACPYYGTRKSIRRCQIVTLPYNLLLQKSSRESMKISLKDNIVIIDEAHNLVDTVTSVHTIIIDLPQIVKVRSQLNAYLDRYKKRLLGKNVMYIQQILSLLDALIRCLTAFEKKCEEKGKDKEGMNYIKTVNDFLHILKIGDLNLFKIENYLKKSQVARKSNQELTNLSTLPSLSQIEAFLMSLTNGNQDGRVILGFQQIIVPIEGKRETTVKYIPNIKYLLLNPSSQFKDIVEEARSVILAGGTMEPIDDLTEQLFPYLPTQKLSKFSCGHIVPPENLLTLTLSEGPMGGTFEFTFERRDNIKLIDELGQTIINLCNVIPDGVVCFFASYTYLEQVHERWKQNGVLERIKKRKMVFQEPRETQLVEKLLKQYDLHIHSSNNKDGALLLCVVNGKMSEGMNFSDRLGRGIIMVGLPFANLTSVGLNEKMKFMNQIGKTSSKDNNSSQRGNEYYQNLCMKAVNQSIGRAIRHRNDYAAIILIDKRFNTNNRIRQKLPIWINQSVIECHKFGQAIGKVSGFFKNKVHQFSSNDL</sequence>
<evidence type="ECO:0000256" key="21">
    <source>
        <dbReference type="ARBA" id="ARBA00048954"/>
    </source>
</evidence>
<comment type="function">
    <text evidence="20">ATP-dependent DNA helicase important for chromosome transmission and normal cell cycle progression in G(2)/M. May have a role in changing DNA topology to allow the loading of proteins involved in maintaining sister chromatid cohesion in the vicinity of the centromeres. Has a specific role in chromosome segregation during meiosis II.</text>
</comment>
<evidence type="ECO:0000256" key="20">
    <source>
        <dbReference type="ARBA" id="ARBA00045702"/>
    </source>
</evidence>
<dbReference type="OrthoDB" id="267079at2759"/>
<evidence type="ECO:0000256" key="2">
    <source>
        <dbReference type="ARBA" id="ARBA00004123"/>
    </source>
</evidence>
<evidence type="ECO:0000259" key="23">
    <source>
        <dbReference type="PROSITE" id="PS51193"/>
    </source>
</evidence>
<evidence type="ECO:0000256" key="11">
    <source>
        <dbReference type="ARBA" id="ARBA00023004"/>
    </source>
</evidence>
<dbReference type="GO" id="GO:0034085">
    <property type="term" value="P:establishment of sister chromatid cohesion"/>
    <property type="evidence" value="ECO:0007669"/>
    <property type="project" value="TreeGrafter"/>
</dbReference>
<evidence type="ECO:0000313" key="24">
    <source>
        <dbReference type="EMBL" id="CAG8688055.1"/>
    </source>
</evidence>
<feature type="domain" description="Helicase ATP-binding" evidence="23">
    <location>
        <begin position="22"/>
        <end position="436"/>
    </location>
</feature>
<feature type="coiled-coil region" evidence="22">
    <location>
        <begin position="111"/>
        <end position="138"/>
    </location>
</feature>
<dbReference type="SMART" id="SM00491">
    <property type="entry name" value="HELICc2"/>
    <property type="match status" value="1"/>
</dbReference>
<evidence type="ECO:0000256" key="7">
    <source>
        <dbReference type="ARBA" id="ARBA00022741"/>
    </source>
</evidence>
<proteinExistence type="inferred from homology"/>
<keyword evidence="11" id="KW-0408">Iron</keyword>
<dbReference type="Gene3D" id="3.40.50.300">
    <property type="entry name" value="P-loop containing nucleotide triphosphate hydrolases"/>
    <property type="match status" value="3"/>
</dbReference>
<dbReference type="GO" id="GO:0016818">
    <property type="term" value="F:hydrolase activity, acting on acid anhydrides, in phosphorus-containing anhydrides"/>
    <property type="evidence" value="ECO:0007669"/>
    <property type="project" value="InterPro"/>
</dbReference>
<keyword evidence="6" id="KW-0479">Metal-binding</keyword>
<keyword evidence="15" id="KW-0131">Cell cycle</keyword>
<evidence type="ECO:0000313" key="25">
    <source>
        <dbReference type="Proteomes" id="UP000789570"/>
    </source>
</evidence>
<organism evidence="24 25">
    <name type="scientific">Funneliformis caledonium</name>
    <dbReference type="NCBI Taxonomy" id="1117310"/>
    <lineage>
        <taxon>Eukaryota</taxon>
        <taxon>Fungi</taxon>
        <taxon>Fungi incertae sedis</taxon>
        <taxon>Mucoromycota</taxon>
        <taxon>Glomeromycotina</taxon>
        <taxon>Glomeromycetes</taxon>
        <taxon>Glomerales</taxon>
        <taxon>Glomeraceae</taxon>
        <taxon>Funneliformis</taxon>
    </lineage>
</organism>
<dbReference type="GO" id="GO:0006139">
    <property type="term" value="P:nucleobase-containing compound metabolic process"/>
    <property type="evidence" value="ECO:0007669"/>
    <property type="project" value="InterPro"/>
</dbReference>
<evidence type="ECO:0000256" key="8">
    <source>
        <dbReference type="ARBA" id="ARBA00022801"/>
    </source>
</evidence>
<dbReference type="CDD" id="cd18788">
    <property type="entry name" value="SF2_C_XPD"/>
    <property type="match status" value="1"/>
</dbReference>
<dbReference type="SMART" id="SM00488">
    <property type="entry name" value="DEXDc2"/>
    <property type="match status" value="1"/>
</dbReference>
<keyword evidence="13" id="KW-0413">Isomerase</keyword>
<evidence type="ECO:0000256" key="19">
    <source>
        <dbReference type="ARBA" id="ARBA00045008"/>
    </source>
</evidence>
<keyword evidence="9" id="KW-0347">Helicase</keyword>
<name>A0A9N9HLN2_9GLOM</name>
<dbReference type="GO" id="GO:0005524">
    <property type="term" value="F:ATP binding"/>
    <property type="evidence" value="ECO:0007669"/>
    <property type="project" value="UniProtKB-KW"/>
</dbReference>
<dbReference type="EC" id="5.6.2.3" evidence="17"/>
<dbReference type="GO" id="GO:0043139">
    <property type="term" value="F:5'-3' DNA helicase activity"/>
    <property type="evidence" value="ECO:0007669"/>
    <property type="project" value="UniProtKB-EC"/>
</dbReference>
<comment type="subcellular location">
    <subcellularLocation>
        <location evidence="2">Nucleus</location>
    </subcellularLocation>
</comment>
<evidence type="ECO:0000256" key="1">
    <source>
        <dbReference type="ARBA" id="ARBA00001966"/>
    </source>
</evidence>
<evidence type="ECO:0000256" key="18">
    <source>
        <dbReference type="ARBA" id="ARBA00044998"/>
    </source>
</evidence>
<dbReference type="InterPro" id="IPR013020">
    <property type="entry name" value="Rad3/Chl1-like"/>
</dbReference>
<dbReference type="PANTHER" id="PTHR11472:SF41">
    <property type="entry name" value="ATP-DEPENDENT DNA HELICASE DDX11-RELATED"/>
    <property type="match status" value="1"/>
</dbReference>
<evidence type="ECO:0000256" key="3">
    <source>
        <dbReference type="ARBA" id="ARBA00008435"/>
    </source>
</evidence>
<dbReference type="InterPro" id="IPR045028">
    <property type="entry name" value="DinG/Rad3-like"/>
</dbReference>
<evidence type="ECO:0000256" key="4">
    <source>
        <dbReference type="ARBA" id="ARBA00016387"/>
    </source>
</evidence>
<dbReference type="GO" id="GO:0005634">
    <property type="term" value="C:nucleus"/>
    <property type="evidence" value="ECO:0007669"/>
    <property type="project" value="UniProtKB-SubCell"/>
</dbReference>
<dbReference type="InterPro" id="IPR010614">
    <property type="entry name" value="RAD3-like_helicase_DEAD"/>
</dbReference>
<evidence type="ECO:0000256" key="16">
    <source>
        <dbReference type="ARBA" id="ARBA00029709"/>
    </source>
</evidence>
<gene>
    <name evidence="24" type="ORF">FCALED_LOCUS12808</name>
</gene>
<dbReference type="EMBL" id="CAJVPQ010006662">
    <property type="protein sequence ID" value="CAG8688055.1"/>
    <property type="molecule type" value="Genomic_DNA"/>
</dbReference>
<evidence type="ECO:0000256" key="13">
    <source>
        <dbReference type="ARBA" id="ARBA00023235"/>
    </source>
</evidence>
<dbReference type="PANTHER" id="PTHR11472">
    <property type="entry name" value="DNA REPAIR DEAD HELICASE RAD3/XP-D SUBFAMILY MEMBER"/>
    <property type="match status" value="1"/>
</dbReference>
<accession>A0A9N9HLN2</accession>
<keyword evidence="7" id="KW-0547">Nucleotide-binding</keyword>
<evidence type="ECO:0000256" key="12">
    <source>
        <dbReference type="ARBA" id="ARBA00023014"/>
    </source>
</evidence>
<dbReference type="InterPro" id="IPR027417">
    <property type="entry name" value="P-loop_NTPase"/>
</dbReference>
<dbReference type="FunFam" id="3.40.50.300:FF:001372">
    <property type="entry name" value="ATP-dependent DNA helicase chl1"/>
    <property type="match status" value="1"/>
</dbReference>
<comment type="similarity">
    <text evidence="3">Belongs to the DEAD box helicase family. DEAH subfamily. DDX11/CHL1 sub-subfamily.</text>
</comment>
<dbReference type="PROSITE" id="PS51193">
    <property type="entry name" value="HELICASE_ATP_BIND_2"/>
    <property type="match status" value="1"/>
</dbReference>
<dbReference type="AlphaFoldDB" id="A0A9N9HLN2"/>
<dbReference type="NCBIfam" id="TIGR00604">
    <property type="entry name" value="rad3"/>
    <property type="match status" value="1"/>
</dbReference>
<dbReference type="Pfam" id="PF13307">
    <property type="entry name" value="Helicase_C_2"/>
    <property type="match status" value="1"/>
</dbReference>
<comment type="cofactor">
    <cofactor evidence="1">
        <name>[4Fe-4S] cluster</name>
        <dbReference type="ChEBI" id="CHEBI:49883"/>
    </cofactor>
</comment>
<keyword evidence="22" id="KW-0175">Coiled coil</keyword>
<evidence type="ECO:0000256" key="15">
    <source>
        <dbReference type="ARBA" id="ARBA00023306"/>
    </source>
</evidence>
<keyword evidence="10" id="KW-0067">ATP-binding</keyword>
<dbReference type="GO" id="GO:0051536">
    <property type="term" value="F:iron-sulfur cluster binding"/>
    <property type="evidence" value="ECO:0007669"/>
    <property type="project" value="UniProtKB-KW"/>
</dbReference>
<dbReference type="GO" id="GO:0046872">
    <property type="term" value="F:metal ion binding"/>
    <property type="evidence" value="ECO:0007669"/>
    <property type="project" value="UniProtKB-KW"/>
</dbReference>
<keyword evidence="12" id="KW-0411">Iron-sulfur</keyword>
<evidence type="ECO:0000256" key="9">
    <source>
        <dbReference type="ARBA" id="ARBA00022806"/>
    </source>
</evidence>
<keyword evidence="14" id="KW-0539">Nucleus</keyword>
<comment type="catalytic activity">
    <reaction evidence="21">
        <text>ATP + H2O = ADP + phosphate + H(+)</text>
        <dbReference type="Rhea" id="RHEA:13065"/>
        <dbReference type="ChEBI" id="CHEBI:15377"/>
        <dbReference type="ChEBI" id="CHEBI:15378"/>
        <dbReference type="ChEBI" id="CHEBI:30616"/>
        <dbReference type="ChEBI" id="CHEBI:43474"/>
        <dbReference type="ChEBI" id="CHEBI:456216"/>
        <dbReference type="EC" id="5.6.2.3"/>
    </reaction>
</comment>
<dbReference type="SUPFAM" id="SSF52540">
    <property type="entry name" value="P-loop containing nucleoside triphosphate hydrolases"/>
    <property type="match status" value="1"/>
</dbReference>
<dbReference type="GO" id="GO:0003677">
    <property type="term" value="F:DNA binding"/>
    <property type="evidence" value="ECO:0007669"/>
    <property type="project" value="InterPro"/>
</dbReference>
<dbReference type="InterPro" id="IPR006554">
    <property type="entry name" value="Helicase-like_DEXD_c2"/>
</dbReference>
<comment type="caution">
    <text evidence="24">The sequence shown here is derived from an EMBL/GenBank/DDBJ whole genome shotgun (WGS) entry which is preliminary data.</text>
</comment>
<dbReference type="Proteomes" id="UP000789570">
    <property type="component" value="Unassembled WGS sequence"/>
</dbReference>
<evidence type="ECO:0000256" key="10">
    <source>
        <dbReference type="ARBA" id="ARBA00022840"/>
    </source>
</evidence>
<reference evidence="24" key="1">
    <citation type="submission" date="2021-06" db="EMBL/GenBank/DDBJ databases">
        <authorList>
            <person name="Kallberg Y."/>
            <person name="Tangrot J."/>
            <person name="Rosling A."/>
        </authorList>
    </citation>
    <scope>NUCLEOTIDE SEQUENCE</scope>
    <source>
        <strain evidence="24">UK204</strain>
    </source>
</reference>
<evidence type="ECO:0000256" key="5">
    <source>
        <dbReference type="ARBA" id="ARBA00017386"/>
    </source>
</evidence>
<evidence type="ECO:0000256" key="14">
    <source>
        <dbReference type="ARBA" id="ARBA00023242"/>
    </source>
</evidence>
<dbReference type="Pfam" id="PF06733">
    <property type="entry name" value="DEAD_2"/>
    <property type="match status" value="1"/>
</dbReference>
<evidence type="ECO:0000256" key="17">
    <source>
        <dbReference type="ARBA" id="ARBA00044969"/>
    </source>
</evidence>
<keyword evidence="8" id="KW-0378">Hydrolase</keyword>
<dbReference type="InterPro" id="IPR014013">
    <property type="entry name" value="Helic_SF1/SF2_ATP-bd_DinG/Rad3"/>
</dbReference>
<evidence type="ECO:0000256" key="22">
    <source>
        <dbReference type="SAM" id="Coils"/>
    </source>
</evidence>